<proteinExistence type="predicted"/>
<organism evidence="1">
    <name type="scientific">viral metagenome</name>
    <dbReference type="NCBI Taxonomy" id="1070528"/>
    <lineage>
        <taxon>unclassified sequences</taxon>
        <taxon>metagenomes</taxon>
        <taxon>organismal metagenomes</taxon>
    </lineage>
</organism>
<evidence type="ECO:0000313" key="1">
    <source>
        <dbReference type="EMBL" id="QJA84870.1"/>
    </source>
</evidence>
<gene>
    <name evidence="1" type="ORF">MM415B02339_0012</name>
</gene>
<reference evidence="1" key="1">
    <citation type="submission" date="2020-03" db="EMBL/GenBank/DDBJ databases">
        <title>The deep terrestrial virosphere.</title>
        <authorList>
            <person name="Holmfeldt K."/>
            <person name="Nilsson E."/>
            <person name="Simone D."/>
            <person name="Lopez-Fernandez M."/>
            <person name="Wu X."/>
            <person name="de Brujin I."/>
            <person name="Lundin D."/>
            <person name="Andersson A."/>
            <person name="Bertilsson S."/>
            <person name="Dopson M."/>
        </authorList>
    </citation>
    <scope>NUCLEOTIDE SEQUENCE</scope>
    <source>
        <strain evidence="1">MM415B02339</strain>
    </source>
</reference>
<sequence>MYHLATEPLKTIRTQPILDGTTGLTGDDLRFHTMEVCKVLLQVSDDVQRYDECLSASLRGMIGKLQRKVGI</sequence>
<accession>A0A6M3KSN5</accession>
<dbReference type="EMBL" id="MT142538">
    <property type="protein sequence ID" value="QJA84870.1"/>
    <property type="molecule type" value="Genomic_DNA"/>
</dbReference>
<protein>
    <submittedName>
        <fullName evidence="1">Uncharacterized protein</fullName>
    </submittedName>
</protein>
<dbReference type="AlphaFoldDB" id="A0A6M3KSN5"/>
<name>A0A6M3KSN5_9ZZZZ</name>